<dbReference type="AlphaFoldDB" id="A0A426VCX4"/>
<dbReference type="OrthoDB" id="8562952at2"/>
<gene>
    <name evidence="3" type="ORF">EIP75_09410</name>
</gene>
<keyword evidence="4" id="KW-1185">Reference proteome</keyword>
<organism evidence="3 4">
    <name type="scientific">Aquabacterium soli</name>
    <dbReference type="NCBI Taxonomy" id="2493092"/>
    <lineage>
        <taxon>Bacteria</taxon>
        <taxon>Pseudomonadati</taxon>
        <taxon>Pseudomonadota</taxon>
        <taxon>Betaproteobacteria</taxon>
        <taxon>Burkholderiales</taxon>
        <taxon>Aquabacterium</taxon>
    </lineage>
</organism>
<comment type="caution">
    <text evidence="3">The sequence shown here is derived from an EMBL/GenBank/DDBJ whole genome shotgun (WGS) entry which is preliminary data.</text>
</comment>
<name>A0A426VCX4_9BURK</name>
<feature type="chain" id="PRO_5019394921" evidence="1">
    <location>
        <begin position="24"/>
        <end position="268"/>
    </location>
</feature>
<dbReference type="InterPro" id="IPR013424">
    <property type="entry name" value="Ice-binding_C"/>
</dbReference>
<dbReference type="Pfam" id="PF14717">
    <property type="entry name" value="DUF4465"/>
    <property type="match status" value="1"/>
</dbReference>
<dbReference type="RefSeq" id="WP_125243004.1">
    <property type="nucleotide sequence ID" value="NZ_RSED01000006.1"/>
</dbReference>
<dbReference type="Pfam" id="PF07589">
    <property type="entry name" value="PEP-CTERM"/>
    <property type="match status" value="1"/>
</dbReference>
<protein>
    <submittedName>
        <fullName evidence="3">DUF4465 domain-containing protein</fullName>
    </submittedName>
</protein>
<evidence type="ECO:0000259" key="2">
    <source>
        <dbReference type="Pfam" id="PF07589"/>
    </source>
</evidence>
<sequence>MQHTLIGACLALCATLGASSAQAATTSTFEELALAPSSHYFPQASTTFTSGAATFSHAYSSDYGSWSQWVYSNETDTTTAGYENQFSVFNSSGAAQSSNFAIAYVSSYEPEPTTITFAAPVQLNSVALTNTTYAALSMQQGDSFAKKFGGISGNDADYFYVSIIGKAFDGSTTGTVDVYLADYRFGDNSQDYILDQWLTVNLSSLGTVSSLQFEMYSSDTGLYGINTPTYFALDNLSVAAAVPEPSTAWLSLAGVGLMAAALRRRKLA</sequence>
<evidence type="ECO:0000256" key="1">
    <source>
        <dbReference type="SAM" id="SignalP"/>
    </source>
</evidence>
<evidence type="ECO:0000313" key="4">
    <source>
        <dbReference type="Proteomes" id="UP000269265"/>
    </source>
</evidence>
<accession>A0A426VCX4</accession>
<dbReference type="NCBIfam" id="TIGR02595">
    <property type="entry name" value="PEP_CTERM"/>
    <property type="match status" value="1"/>
</dbReference>
<dbReference type="InterPro" id="IPR027828">
    <property type="entry name" value="DUF4465"/>
</dbReference>
<keyword evidence="1" id="KW-0732">Signal</keyword>
<feature type="signal peptide" evidence="1">
    <location>
        <begin position="1"/>
        <end position="23"/>
    </location>
</feature>
<dbReference type="Proteomes" id="UP000269265">
    <property type="component" value="Unassembled WGS sequence"/>
</dbReference>
<evidence type="ECO:0000313" key="3">
    <source>
        <dbReference type="EMBL" id="RRS04630.1"/>
    </source>
</evidence>
<proteinExistence type="predicted"/>
<dbReference type="Gene3D" id="2.60.120.1350">
    <property type="entry name" value="Protein of unknown function DUF4465"/>
    <property type="match status" value="1"/>
</dbReference>
<feature type="domain" description="Ice-binding protein C-terminal" evidence="2">
    <location>
        <begin position="241"/>
        <end position="265"/>
    </location>
</feature>
<dbReference type="EMBL" id="RSED01000006">
    <property type="protein sequence ID" value="RRS04630.1"/>
    <property type="molecule type" value="Genomic_DNA"/>
</dbReference>
<reference evidence="3 4" key="1">
    <citation type="submission" date="2018-12" db="EMBL/GenBank/DDBJ databases">
        <title>The whole draft genome of Aquabacterium sp. SJQ9.</title>
        <authorList>
            <person name="Sun L."/>
            <person name="Gao X."/>
            <person name="Chen W."/>
            <person name="Huang K."/>
        </authorList>
    </citation>
    <scope>NUCLEOTIDE SEQUENCE [LARGE SCALE GENOMIC DNA]</scope>
    <source>
        <strain evidence="3 4">SJQ9</strain>
    </source>
</reference>